<dbReference type="RefSeq" id="WP_007810068.1">
    <property type="nucleotide sequence ID" value="NZ_CP157948.1"/>
</dbReference>
<evidence type="ECO:0000256" key="2">
    <source>
        <dbReference type="SAM" id="SignalP"/>
    </source>
</evidence>
<evidence type="ECO:0000256" key="1">
    <source>
        <dbReference type="SAM" id="MobiDB-lite"/>
    </source>
</evidence>
<accession>A0AAU7QMR5</accession>
<name>A0AAU7QMR5_9GAMM</name>
<dbReference type="AlphaFoldDB" id="A0AAU7QMR5"/>
<proteinExistence type="predicted"/>
<feature type="signal peptide" evidence="2">
    <location>
        <begin position="1"/>
        <end position="20"/>
    </location>
</feature>
<gene>
    <name evidence="3" type="ORF">ABNK63_03950</name>
</gene>
<evidence type="ECO:0000313" key="3">
    <source>
        <dbReference type="EMBL" id="XBS90805.1"/>
    </source>
</evidence>
<dbReference type="EMBL" id="CP157948">
    <property type="protein sequence ID" value="XBS90805.1"/>
    <property type="molecule type" value="Genomic_DNA"/>
</dbReference>
<protein>
    <submittedName>
        <fullName evidence="3">Uncharacterized protein</fullName>
    </submittedName>
</protein>
<feature type="region of interest" description="Disordered" evidence="1">
    <location>
        <begin position="30"/>
        <end position="79"/>
    </location>
</feature>
<sequence length="109" mass="11635">MRYRLITFLSAALIGGAAMAQTPPTLRTDLSLLPAPSSSSPDYRAGSLAVPGDGNSSPFRFSDGHDGEAWNKAPPRPMDRDAVLGTERAWLGGRPPLDCAMTPRDARCH</sequence>
<keyword evidence="2" id="KW-0732">Signal</keyword>
<feature type="chain" id="PRO_5043638799" evidence="2">
    <location>
        <begin position="21"/>
        <end position="109"/>
    </location>
</feature>
<organism evidence="3">
    <name type="scientific">Rhodanobacter sp. IGA1.0</name>
    <dbReference type="NCBI Taxonomy" id="3158582"/>
    <lineage>
        <taxon>Bacteria</taxon>
        <taxon>Pseudomonadati</taxon>
        <taxon>Pseudomonadota</taxon>
        <taxon>Gammaproteobacteria</taxon>
        <taxon>Lysobacterales</taxon>
        <taxon>Rhodanobacteraceae</taxon>
        <taxon>Rhodanobacter</taxon>
    </lineage>
</organism>
<reference evidence="3" key="1">
    <citation type="submission" date="2024-06" db="EMBL/GenBank/DDBJ databases">
        <authorList>
            <person name="Sun Y."/>
        </authorList>
    </citation>
    <scope>NUCLEOTIDE SEQUENCE</scope>
    <source>
        <strain evidence="3">IGA1.0</strain>
    </source>
</reference>
<feature type="compositionally biased region" description="Low complexity" evidence="1">
    <location>
        <begin position="30"/>
        <end position="41"/>
    </location>
</feature>